<dbReference type="AlphaFoldDB" id="A0A1Q5P7H1"/>
<evidence type="ECO:0000256" key="3">
    <source>
        <dbReference type="RuleBase" id="RU000363"/>
    </source>
</evidence>
<dbReference type="InterPro" id="IPR036291">
    <property type="entry name" value="NAD(P)-bd_dom_sf"/>
</dbReference>
<comment type="similarity">
    <text evidence="1 3">Belongs to the short-chain dehydrogenases/reductases (SDR) family.</text>
</comment>
<sequence length="254" mass="27951">MKQIVVITGASSGLGTELAKEAVSSGYSVVLIARRMERLQQLKQELETSSNTVRVYQADVTDRTALCALFTEIGHVDVLINNAGVGYFAWAHEMKQEETEQMMNVNVTGLINCSELVMPQMIKRKSGHIINISSQAGKLATPKSAVYAATKHAVLGYTNSIRMELGRSNVRVTAINPGPIATPFFDKADPEGTYLKNAKKFMLDPADVSKKTIAVIGRPVREVNMPKWMGMGSFIYSLFPGTVERMGRKAFFQK</sequence>
<protein>
    <submittedName>
        <fullName evidence="5">Oxidoreductase</fullName>
    </submittedName>
</protein>
<keyword evidence="2" id="KW-0560">Oxidoreductase</keyword>
<dbReference type="PANTHER" id="PTHR44196">
    <property type="entry name" value="DEHYDROGENASE/REDUCTASE SDR FAMILY MEMBER 7B"/>
    <property type="match status" value="1"/>
</dbReference>
<dbReference type="PRINTS" id="PR00080">
    <property type="entry name" value="SDRFAMILY"/>
</dbReference>
<dbReference type="PROSITE" id="PS00061">
    <property type="entry name" value="ADH_SHORT"/>
    <property type="match status" value="1"/>
</dbReference>
<comment type="caution">
    <text evidence="5">The sequence shown here is derived from an EMBL/GenBank/DDBJ whole genome shotgun (WGS) entry which is preliminary data.</text>
</comment>
<dbReference type="EMBL" id="MRWQ01000001">
    <property type="protein sequence ID" value="OKL38042.1"/>
    <property type="molecule type" value="Genomic_DNA"/>
</dbReference>
<evidence type="ECO:0000313" key="6">
    <source>
        <dbReference type="Proteomes" id="UP000186524"/>
    </source>
</evidence>
<keyword evidence="6" id="KW-1185">Reference proteome</keyword>
<reference evidence="5 6" key="1">
    <citation type="submission" date="2016-12" db="EMBL/GenBank/DDBJ databases">
        <title>Domibacillus sp. SAOS 44 whole genome sequencing.</title>
        <authorList>
            <person name="Verma A."/>
            <person name="Krishnamurthi S."/>
        </authorList>
    </citation>
    <scope>NUCLEOTIDE SEQUENCE [LARGE SCALE GENOMIC DNA]</scope>
    <source>
        <strain evidence="5 6">SAOS 44</strain>
    </source>
</reference>
<dbReference type="InterPro" id="IPR020904">
    <property type="entry name" value="Sc_DH/Rdtase_CS"/>
</dbReference>
<dbReference type="PRINTS" id="PR00081">
    <property type="entry name" value="GDHRDH"/>
</dbReference>
<evidence type="ECO:0000256" key="2">
    <source>
        <dbReference type="ARBA" id="ARBA00023002"/>
    </source>
</evidence>
<keyword evidence="4" id="KW-0175">Coiled coil</keyword>
<feature type="coiled-coil region" evidence="4">
    <location>
        <begin position="29"/>
        <end position="59"/>
    </location>
</feature>
<proteinExistence type="inferred from homology"/>
<dbReference type="SUPFAM" id="SSF51735">
    <property type="entry name" value="NAD(P)-binding Rossmann-fold domains"/>
    <property type="match status" value="1"/>
</dbReference>
<dbReference type="GO" id="GO:0016020">
    <property type="term" value="C:membrane"/>
    <property type="evidence" value="ECO:0007669"/>
    <property type="project" value="TreeGrafter"/>
</dbReference>
<organism evidence="5 6">
    <name type="scientific">Domibacillus mangrovi</name>
    <dbReference type="NCBI Taxonomy" id="1714354"/>
    <lineage>
        <taxon>Bacteria</taxon>
        <taxon>Bacillati</taxon>
        <taxon>Bacillota</taxon>
        <taxon>Bacilli</taxon>
        <taxon>Bacillales</taxon>
        <taxon>Bacillaceae</taxon>
        <taxon>Domibacillus</taxon>
    </lineage>
</organism>
<evidence type="ECO:0000256" key="4">
    <source>
        <dbReference type="SAM" id="Coils"/>
    </source>
</evidence>
<dbReference type="FunFam" id="3.40.50.720:FF:000047">
    <property type="entry name" value="NADP-dependent L-serine/L-allo-threonine dehydrogenase"/>
    <property type="match status" value="1"/>
</dbReference>
<dbReference type="Pfam" id="PF00106">
    <property type="entry name" value="adh_short"/>
    <property type="match status" value="1"/>
</dbReference>
<dbReference type="STRING" id="1714354.BLL40_01050"/>
<accession>A0A1Q5P7H1</accession>
<dbReference type="Proteomes" id="UP000186524">
    <property type="component" value="Unassembled WGS sequence"/>
</dbReference>
<gene>
    <name evidence="5" type="ORF">BLL40_01050</name>
</gene>
<evidence type="ECO:0000313" key="5">
    <source>
        <dbReference type="EMBL" id="OKL38042.1"/>
    </source>
</evidence>
<dbReference type="RefSeq" id="WP_073710053.1">
    <property type="nucleotide sequence ID" value="NZ_MRWQ01000001.1"/>
</dbReference>
<dbReference type="OrthoDB" id="9793345at2"/>
<dbReference type="Gene3D" id="3.40.50.720">
    <property type="entry name" value="NAD(P)-binding Rossmann-like Domain"/>
    <property type="match status" value="1"/>
</dbReference>
<dbReference type="GO" id="GO:0016616">
    <property type="term" value="F:oxidoreductase activity, acting on the CH-OH group of donors, NAD or NADP as acceptor"/>
    <property type="evidence" value="ECO:0007669"/>
    <property type="project" value="UniProtKB-ARBA"/>
</dbReference>
<dbReference type="PIRSF" id="PIRSF000126">
    <property type="entry name" value="11-beta-HSD1"/>
    <property type="match status" value="1"/>
</dbReference>
<evidence type="ECO:0000256" key="1">
    <source>
        <dbReference type="ARBA" id="ARBA00006484"/>
    </source>
</evidence>
<name>A0A1Q5P7H1_9BACI</name>
<dbReference type="PANTHER" id="PTHR44196:SF1">
    <property type="entry name" value="DEHYDROGENASE_REDUCTASE SDR FAMILY MEMBER 7B"/>
    <property type="match status" value="1"/>
</dbReference>
<dbReference type="InterPro" id="IPR002347">
    <property type="entry name" value="SDR_fam"/>
</dbReference>